<name>W1P3X8_AMBTC</name>
<dbReference type="HOGENOM" id="CLU_2797353_0_0_1"/>
<protein>
    <submittedName>
        <fullName evidence="2">Uncharacterized protein</fullName>
    </submittedName>
</protein>
<sequence>MGKFGDVIIRSEAEELGVAMGRVAPSNVAQALSWARRPTPQHNPARHRATRVGPKPGPIWPGQGRAGP</sequence>
<dbReference type="AlphaFoldDB" id="W1P3X8"/>
<keyword evidence="3" id="KW-1185">Reference proteome</keyword>
<evidence type="ECO:0000313" key="2">
    <source>
        <dbReference type="EMBL" id="ERN02633.1"/>
    </source>
</evidence>
<feature type="region of interest" description="Disordered" evidence="1">
    <location>
        <begin position="35"/>
        <end position="68"/>
    </location>
</feature>
<proteinExistence type="predicted"/>
<gene>
    <name evidence="2" type="ORF">AMTR_s00085p00022620</name>
</gene>
<dbReference type="EMBL" id="KI394487">
    <property type="protein sequence ID" value="ERN02633.1"/>
    <property type="molecule type" value="Genomic_DNA"/>
</dbReference>
<dbReference type="Gramene" id="ERN02633">
    <property type="protein sequence ID" value="ERN02633"/>
    <property type="gene ID" value="AMTR_s00085p00022620"/>
</dbReference>
<dbReference type="Proteomes" id="UP000017836">
    <property type="component" value="Unassembled WGS sequence"/>
</dbReference>
<reference evidence="3" key="1">
    <citation type="journal article" date="2013" name="Science">
        <title>The Amborella genome and the evolution of flowering plants.</title>
        <authorList>
            <consortium name="Amborella Genome Project"/>
        </authorList>
    </citation>
    <scope>NUCLEOTIDE SEQUENCE [LARGE SCALE GENOMIC DNA]</scope>
</reference>
<evidence type="ECO:0000313" key="3">
    <source>
        <dbReference type="Proteomes" id="UP000017836"/>
    </source>
</evidence>
<evidence type="ECO:0000256" key="1">
    <source>
        <dbReference type="SAM" id="MobiDB-lite"/>
    </source>
</evidence>
<accession>W1P3X8</accession>
<organism evidence="2 3">
    <name type="scientific">Amborella trichopoda</name>
    <dbReference type="NCBI Taxonomy" id="13333"/>
    <lineage>
        <taxon>Eukaryota</taxon>
        <taxon>Viridiplantae</taxon>
        <taxon>Streptophyta</taxon>
        <taxon>Embryophyta</taxon>
        <taxon>Tracheophyta</taxon>
        <taxon>Spermatophyta</taxon>
        <taxon>Magnoliopsida</taxon>
        <taxon>Amborellales</taxon>
        <taxon>Amborellaceae</taxon>
        <taxon>Amborella</taxon>
    </lineage>
</organism>